<organism evidence="2 3">
    <name type="scientific">Acinetobacter venetianus</name>
    <dbReference type="NCBI Taxonomy" id="52133"/>
    <lineage>
        <taxon>Bacteria</taxon>
        <taxon>Pseudomonadati</taxon>
        <taxon>Pseudomonadota</taxon>
        <taxon>Gammaproteobacteria</taxon>
        <taxon>Moraxellales</taxon>
        <taxon>Moraxellaceae</taxon>
        <taxon>Acinetobacter</taxon>
    </lineage>
</organism>
<dbReference type="Gene3D" id="2.60.40.1190">
    <property type="match status" value="1"/>
</dbReference>
<proteinExistence type="predicted"/>
<dbReference type="EMBL" id="JRUE01000182">
    <property type="protein sequence ID" value="KXZ67631.1"/>
    <property type="molecule type" value="Genomic_DNA"/>
</dbReference>
<comment type="caution">
    <text evidence="2">The sequence shown here is derived from an EMBL/GenBank/DDBJ whole genome shotgun (WGS) entry which is preliminary data.</text>
</comment>
<accession>A0A150HWC1</accession>
<evidence type="ECO:0000313" key="4">
    <source>
        <dbReference type="Proteomes" id="UP000075680"/>
    </source>
</evidence>
<evidence type="ECO:0000313" key="1">
    <source>
        <dbReference type="EMBL" id="KXZ67631.1"/>
    </source>
</evidence>
<dbReference type="PATRIC" id="fig|52133.18.peg.2142"/>
<name>A0A150HWC1_9GAMM</name>
<evidence type="ECO:0000313" key="3">
    <source>
        <dbReference type="Proteomes" id="UP000075544"/>
    </source>
</evidence>
<protein>
    <recommendedName>
        <fullName evidence="5">DOMON-like domain-containing protein</fullName>
    </recommendedName>
</protein>
<dbReference type="AlphaFoldDB" id="A0A150HWC1"/>
<dbReference type="RefSeq" id="WP_004878284.1">
    <property type="nucleotide sequence ID" value="NZ_BCLZ01000033.1"/>
</dbReference>
<dbReference type="Proteomes" id="UP000075544">
    <property type="component" value="Unassembled WGS sequence"/>
</dbReference>
<evidence type="ECO:0000313" key="2">
    <source>
        <dbReference type="EMBL" id="KXZ71368.1"/>
    </source>
</evidence>
<dbReference type="CDD" id="cd09627">
    <property type="entry name" value="DOMON_murB_like"/>
    <property type="match status" value="1"/>
</dbReference>
<evidence type="ECO:0008006" key="5">
    <source>
        <dbReference type="Google" id="ProtNLM"/>
    </source>
</evidence>
<reference evidence="3 4" key="1">
    <citation type="journal article" date="2016" name="Sci. Rep.">
        <title>Genomic and phenotypic characterization of the species Acinetobacter venetianus.</title>
        <authorList>
            <person name="Fondi M."/>
            <person name="Maida I."/>
            <person name="Perrin E."/>
            <person name="Orlandini V."/>
            <person name="La Torre L."/>
            <person name="Bosi E."/>
            <person name="Negroni A."/>
            <person name="Zanaroli G."/>
            <person name="Fava F."/>
            <person name="Decorosi F."/>
            <person name="Giovannetti L."/>
            <person name="Viti C."/>
            <person name="Vaneechoutte M."/>
            <person name="Dijkshoorn L."/>
            <person name="Fani R."/>
        </authorList>
    </citation>
    <scope>NUCLEOTIDE SEQUENCE [LARGE SCALE GENOMIC DNA]</scope>
    <source>
        <strain evidence="2 3">LUH13518</strain>
        <strain evidence="1 4">LUH5627</strain>
    </source>
</reference>
<dbReference type="Proteomes" id="UP000075680">
    <property type="component" value="Unassembled WGS sequence"/>
</dbReference>
<gene>
    <name evidence="2" type="ORF">AVENLUH13518_01310</name>
    <name evidence="1" type="ORF">AVENLUH5627_02069</name>
</gene>
<dbReference type="GeneID" id="58194019"/>
<sequence>MASYELSAFDRFSAITVVGAIEQETPATLNIGFWVRDPNQFLIYPEQVTAHPRKDYLWEQTCFEIFIGVKDQDFYREINLSPSQAWQVYQFEEYRFPEEMPPLAAYDIELNHLQRTHYGLNVSLDLSQFMRQHQLKWADLYLGLNAVLNTTQGMHYFAMQHSSPQADFHNKRDWLHQF</sequence>
<dbReference type="EMBL" id="JRHX01000036">
    <property type="protein sequence ID" value="KXZ71368.1"/>
    <property type="molecule type" value="Genomic_DNA"/>
</dbReference>